<organism evidence="2 3">
    <name type="scientific">Devosia insulae DS-56</name>
    <dbReference type="NCBI Taxonomy" id="1116389"/>
    <lineage>
        <taxon>Bacteria</taxon>
        <taxon>Pseudomonadati</taxon>
        <taxon>Pseudomonadota</taxon>
        <taxon>Alphaproteobacteria</taxon>
        <taxon>Hyphomicrobiales</taxon>
        <taxon>Devosiaceae</taxon>
        <taxon>Devosia</taxon>
    </lineage>
</organism>
<dbReference type="RefSeq" id="WP_069908011.1">
    <property type="nucleotide sequence ID" value="NZ_LAJE02000051.1"/>
</dbReference>
<keyword evidence="1" id="KW-0472">Membrane</keyword>
<accession>A0A1E5XW83</accession>
<name>A0A1E5XW83_9HYPH</name>
<feature type="transmembrane region" description="Helical" evidence="1">
    <location>
        <begin position="467"/>
        <end position="485"/>
    </location>
</feature>
<dbReference type="Proteomes" id="UP000095463">
    <property type="component" value="Unassembled WGS sequence"/>
</dbReference>
<feature type="transmembrane region" description="Helical" evidence="1">
    <location>
        <begin position="394"/>
        <end position="414"/>
    </location>
</feature>
<proteinExistence type="predicted"/>
<keyword evidence="3" id="KW-1185">Reference proteome</keyword>
<dbReference type="EMBL" id="LAJE02000051">
    <property type="protein sequence ID" value="OEO32856.1"/>
    <property type="molecule type" value="Genomic_DNA"/>
</dbReference>
<protein>
    <submittedName>
        <fullName evidence="2">Uncharacterized protein</fullName>
    </submittedName>
</protein>
<feature type="transmembrane region" description="Helical" evidence="1">
    <location>
        <begin position="517"/>
        <end position="537"/>
    </location>
</feature>
<evidence type="ECO:0000313" key="2">
    <source>
        <dbReference type="EMBL" id="OEO32856.1"/>
    </source>
</evidence>
<gene>
    <name evidence="2" type="ORF">VW23_009520</name>
</gene>
<sequence length="541" mass="56284">MDKLATTQVIWAETMHLRVPEGGDASTLSTLRRHIAAVAGDVPGTFNRFEALPAQDDPGHGADVRDSAAAAEAPVAEDLKGHRLILWPSADGKTLDTTQLAPPAPWTTAAPGDLIGRFRVAEGGAEISAFKQLASIGEPRFVSLVSGTGLPSGTGVYAPRAAQRPLVSKRAEGWGILLAVVAIVLFAFACLWSLSVGTVSRGTETAFVAQVPTGCETGINPQDTRSLYIAPSAWLPTAEGQSQCQEKWQAALSATLSTPNQDWWAGVRSWLAGLTVSDQGRTLSLFLPTLLTMAAIAVLSISAGIGVVGRPLGLLIDKRNRMSLTRAQFALWLIIIMGGLTSIALFNAGFWGGDLNRVQAGLAHLNTTAGADQQFDTWKANLGRLLDFVPTMDAALWALIGITAGTTVLSSLLMEPGKGGASPGGGPMVPERRTIVLTKSEPSQAKLSDMVFGETEDSEGVVDSSRVQAIAITGFLAAIYVGLIFEAVRGIGGLTASGAVGSGTQVFAQMPPAGTTFLLLLAASHGALLGGKLLGAYRSPG</sequence>
<evidence type="ECO:0000313" key="3">
    <source>
        <dbReference type="Proteomes" id="UP000095463"/>
    </source>
</evidence>
<reference evidence="2 3" key="1">
    <citation type="journal article" date="2015" name="Genome Announc.">
        <title>Genome Assemblies of Three Soil-Associated Devosia species: D. insulae, D. limi, and D. soli.</title>
        <authorList>
            <person name="Hassan Y.I."/>
            <person name="Lepp D."/>
            <person name="Zhou T."/>
        </authorList>
    </citation>
    <scope>NUCLEOTIDE SEQUENCE [LARGE SCALE GENOMIC DNA]</scope>
    <source>
        <strain evidence="2 3">DS-56</strain>
    </source>
</reference>
<comment type="caution">
    <text evidence="2">The sequence shown here is derived from an EMBL/GenBank/DDBJ whole genome shotgun (WGS) entry which is preliminary data.</text>
</comment>
<feature type="transmembrane region" description="Helical" evidence="1">
    <location>
        <begin position="329"/>
        <end position="351"/>
    </location>
</feature>
<dbReference type="OrthoDB" id="6864970at2"/>
<keyword evidence="1" id="KW-0812">Transmembrane</keyword>
<feature type="transmembrane region" description="Helical" evidence="1">
    <location>
        <begin position="174"/>
        <end position="194"/>
    </location>
</feature>
<keyword evidence="1" id="KW-1133">Transmembrane helix</keyword>
<feature type="transmembrane region" description="Helical" evidence="1">
    <location>
        <begin position="285"/>
        <end position="308"/>
    </location>
</feature>
<dbReference type="AlphaFoldDB" id="A0A1E5XW83"/>
<evidence type="ECO:0000256" key="1">
    <source>
        <dbReference type="SAM" id="Phobius"/>
    </source>
</evidence>